<dbReference type="Proteomes" id="UP000183180">
    <property type="component" value="Unassembled WGS sequence"/>
</dbReference>
<sequence>MTEIERFTTPAAGVSNSWLGSRALSRQVARDLAAINHSTEVSTARVAAAGEVQQARIDAVARAGAYAMQQVALLSQMQQQLALAAPAASGDLDFIKTMTVVGIGQIVADTGRAVNRR</sequence>
<proteinExistence type="predicted"/>
<gene>
    <name evidence="1" type="ORF">SAMN04488548_1342723</name>
</gene>
<dbReference type="STRING" id="158898.SAMN04488548_1342723"/>
<accession>A0A1H2K1R0</accession>
<evidence type="ECO:0000313" key="2">
    <source>
        <dbReference type="Proteomes" id="UP000183180"/>
    </source>
</evidence>
<name>A0A1H2K1R0_9ACTN</name>
<dbReference type="AlphaFoldDB" id="A0A1H2K1R0"/>
<dbReference type="EMBL" id="FNLM01000034">
    <property type="protein sequence ID" value="SDU62265.1"/>
    <property type="molecule type" value="Genomic_DNA"/>
</dbReference>
<reference evidence="1 2" key="1">
    <citation type="submission" date="2016-10" db="EMBL/GenBank/DDBJ databases">
        <authorList>
            <person name="de Groot N.N."/>
        </authorList>
    </citation>
    <scope>NUCLEOTIDE SEQUENCE [LARGE SCALE GENOMIC DNA]</scope>
    <source>
        <strain evidence="1 2">DSM 44215</strain>
    </source>
</reference>
<evidence type="ECO:0000313" key="1">
    <source>
        <dbReference type="EMBL" id="SDU62265.1"/>
    </source>
</evidence>
<protein>
    <submittedName>
        <fullName evidence="1">Uncharacterized protein</fullName>
    </submittedName>
</protein>
<dbReference type="OrthoDB" id="4377547at2"/>
<organism evidence="1 2">
    <name type="scientific">Gordonia westfalica</name>
    <dbReference type="NCBI Taxonomy" id="158898"/>
    <lineage>
        <taxon>Bacteria</taxon>
        <taxon>Bacillati</taxon>
        <taxon>Actinomycetota</taxon>
        <taxon>Actinomycetes</taxon>
        <taxon>Mycobacteriales</taxon>
        <taxon>Gordoniaceae</taxon>
        <taxon>Gordonia</taxon>
    </lineage>
</organism>
<dbReference type="RefSeq" id="WP_074851230.1">
    <property type="nucleotide sequence ID" value="NZ_FNLM01000034.1"/>
</dbReference>